<keyword evidence="2" id="KW-1185">Reference proteome</keyword>
<dbReference type="EMBL" id="BGZK01000332">
    <property type="protein sequence ID" value="GBP37359.1"/>
    <property type="molecule type" value="Genomic_DNA"/>
</dbReference>
<sequence>MVVVCHVFHYLRFRHVPLRCRLHALSSRPRRDGRVRRPECRGPTEDTRPFKGALRLISFCGRRITSNPFKSGFDLFETRRHRRRRQRRTRAPAGLPPALLPMNIILLDGCCINEAD</sequence>
<dbReference type="Proteomes" id="UP000299102">
    <property type="component" value="Unassembled WGS sequence"/>
</dbReference>
<reference evidence="1 2" key="1">
    <citation type="journal article" date="2019" name="Commun. Biol.">
        <title>The bagworm genome reveals a unique fibroin gene that provides high tensile strength.</title>
        <authorList>
            <person name="Kono N."/>
            <person name="Nakamura H."/>
            <person name="Ohtoshi R."/>
            <person name="Tomita M."/>
            <person name="Numata K."/>
            <person name="Arakawa K."/>
        </authorList>
    </citation>
    <scope>NUCLEOTIDE SEQUENCE [LARGE SCALE GENOMIC DNA]</scope>
</reference>
<protein>
    <submittedName>
        <fullName evidence="1">Uncharacterized protein</fullName>
    </submittedName>
</protein>
<gene>
    <name evidence="1" type="ORF">EVAR_22821_1</name>
</gene>
<name>A0A4C1VFF0_EUMVA</name>
<accession>A0A4C1VFF0</accession>
<proteinExistence type="predicted"/>
<comment type="caution">
    <text evidence="1">The sequence shown here is derived from an EMBL/GenBank/DDBJ whole genome shotgun (WGS) entry which is preliminary data.</text>
</comment>
<evidence type="ECO:0000313" key="2">
    <source>
        <dbReference type="Proteomes" id="UP000299102"/>
    </source>
</evidence>
<dbReference type="AlphaFoldDB" id="A0A4C1VFF0"/>
<evidence type="ECO:0000313" key="1">
    <source>
        <dbReference type="EMBL" id="GBP37359.1"/>
    </source>
</evidence>
<organism evidence="1 2">
    <name type="scientific">Eumeta variegata</name>
    <name type="common">Bagworm moth</name>
    <name type="synonym">Eumeta japonica</name>
    <dbReference type="NCBI Taxonomy" id="151549"/>
    <lineage>
        <taxon>Eukaryota</taxon>
        <taxon>Metazoa</taxon>
        <taxon>Ecdysozoa</taxon>
        <taxon>Arthropoda</taxon>
        <taxon>Hexapoda</taxon>
        <taxon>Insecta</taxon>
        <taxon>Pterygota</taxon>
        <taxon>Neoptera</taxon>
        <taxon>Endopterygota</taxon>
        <taxon>Lepidoptera</taxon>
        <taxon>Glossata</taxon>
        <taxon>Ditrysia</taxon>
        <taxon>Tineoidea</taxon>
        <taxon>Psychidae</taxon>
        <taxon>Oiketicinae</taxon>
        <taxon>Eumeta</taxon>
    </lineage>
</organism>